<reference evidence="3" key="1">
    <citation type="submission" date="2022-11" db="EMBL/GenBank/DDBJ databases">
        <authorList>
            <person name="Petersen C."/>
        </authorList>
    </citation>
    <scope>NUCLEOTIDE SEQUENCE</scope>
    <source>
        <strain evidence="3">IBT 30069</strain>
    </source>
</reference>
<organism evidence="3 4">
    <name type="scientific">Penicillium angulare</name>
    <dbReference type="NCBI Taxonomy" id="116970"/>
    <lineage>
        <taxon>Eukaryota</taxon>
        <taxon>Fungi</taxon>
        <taxon>Dikarya</taxon>
        <taxon>Ascomycota</taxon>
        <taxon>Pezizomycotina</taxon>
        <taxon>Eurotiomycetes</taxon>
        <taxon>Eurotiomycetidae</taxon>
        <taxon>Eurotiales</taxon>
        <taxon>Aspergillaceae</taxon>
        <taxon>Penicillium</taxon>
    </lineage>
</organism>
<dbReference type="Proteomes" id="UP001149165">
    <property type="component" value="Unassembled WGS sequence"/>
</dbReference>
<accession>A0A9W9KIU2</accession>
<feature type="region of interest" description="Disordered" evidence="2">
    <location>
        <begin position="617"/>
        <end position="638"/>
    </location>
</feature>
<evidence type="ECO:0000256" key="1">
    <source>
        <dbReference type="SAM" id="Coils"/>
    </source>
</evidence>
<feature type="region of interest" description="Disordered" evidence="2">
    <location>
        <begin position="664"/>
        <end position="752"/>
    </location>
</feature>
<keyword evidence="1" id="KW-0175">Coiled coil</keyword>
<dbReference type="EMBL" id="JAPQKH010000003">
    <property type="protein sequence ID" value="KAJ5106993.1"/>
    <property type="molecule type" value="Genomic_DNA"/>
</dbReference>
<dbReference type="OrthoDB" id="185373at2759"/>
<evidence type="ECO:0000313" key="3">
    <source>
        <dbReference type="EMBL" id="KAJ5106993.1"/>
    </source>
</evidence>
<comment type="caution">
    <text evidence="3">The sequence shown here is derived from an EMBL/GenBank/DDBJ whole genome shotgun (WGS) entry which is preliminary data.</text>
</comment>
<gene>
    <name evidence="3" type="ORF">N7456_003668</name>
</gene>
<name>A0A9W9KIU2_9EURO</name>
<evidence type="ECO:0000313" key="4">
    <source>
        <dbReference type="Proteomes" id="UP001149165"/>
    </source>
</evidence>
<keyword evidence="4" id="KW-1185">Reference proteome</keyword>
<reference evidence="3" key="2">
    <citation type="journal article" date="2023" name="IMA Fungus">
        <title>Comparative genomic study of the Penicillium genus elucidates a diverse pangenome and 15 lateral gene transfer events.</title>
        <authorList>
            <person name="Petersen C."/>
            <person name="Sorensen T."/>
            <person name="Nielsen M.R."/>
            <person name="Sondergaard T.E."/>
            <person name="Sorensen J.L."/>
            <person name="Fitzpatrick D.A."/>
            <person name="Frisvad J.C."/>
            <person name="Nielsen K.L."/>
        </authorList>
    </citation>
    <scope>NUCLEOTIDE SEQUENCE</scope>
    <source>
        <strain evidence="3">IBT 30069</strain>
    </source>
</reference>
<feature type="coiled-coil region" evidence="1">
    <location>
        <begin position="64"/>
        <end position="102"/>
    </location>
</feature>
<evidence type="ECO:0000256" key="2">
    <source>
        <dbReference type="SAM" id="MobiDB-lite"/>
    </source>
</evidence>
<proteinExistence type="predicted"/>
<protein>
    <submittedName>
        <fullName evidence="3">Uncharacterized protein</fullName>
    </submittedName>
</protein>
<sequence length="752" mass="85407">MQGLWSRAASASQSTCHCVSCLSTTANGVTSRSAAAASKRRLRIGNSFTALYTSIFAAAALADARAKAQRRNDWEEKIAAVKAEVNELVDEEQRLLESLQSRRKPRGLERLLYDGALGRTPFNSSATRQRTISRQPTRSLHTERRMGNNTNTHMMEKYHTEDDIETNRWAEEQDGYNFEEEVDIEDMQVRHEFLPSWALEDPMRIKAIQKLALRQFAIRLLLRPTIAHRYSGLQMNYTRDFEVPQINVPNMLEELNVIRRRITKLRTSEDSQYRDIVEDITSMGAEGLDKKCRALDTEIEQDLQLYTSNQMSLEEIILRISENLLSSVDPDRTRAFRAIIIAFAQTRQNDINELLLRTILPHRFHLSASMVITILSFYRKSKNLKDFDLFLQMLTGEGWSANLGSLAPYARRKFNGLEVVVPPIDSNNVLIYSELIICALRFNQPDRADAWLQAARRVGFFDNFGTLFSYIKFYSIRQDWEKGSAALKRAVTFLVSSTGLDGQHIERLIVLMSHLCDSCGRKDVSSALISAAMNSGFHPSIASLQEDVTPVTDPGFARWSEAANSAPKRNARRPQWQKCSDFAHTFGNHLHHLEMSHDDSRTQQLVNHAARYAQSALRAGLASTSSEPTQAPDAPSEVSALKTEIAELRELVFELRKHHIKDSFKQDDSYSPSDQEHEEHTLKPDISTPPTSDPTPKPQETSSAPRSVRFHKATSEKDHVKKGRHWKNIHASSVIASEKRGNVRPSTYENRL</sequence>
<feature type="compositionally biased region" description="Basic and acidic residues" evidence="2">
    <location>
        <begin position="664"/>
        <end position="683"/>
    </location>
</feature>
<dbReference type="AlphaFoldDB" id="A0A9W9KIU2"/>